<reference evidence="2" key="1">
    <citation type="submission" date="2019-02" db="EMBL/GenBank/DDBJ databases">
        <authorList>
            <person name="Bachy C."/>
            <person name="Yung C.-M."/>
            <person name="Roux S."/>
            <person name="Sullivan M.B."/>
            <person name="Worden A.Z."/>
        </authorList>
    </citation>
    <scope>NUCLEOTIDE SEQUENCE</scope>
    <source>
        <strain evidence="2">BII-V1</strain>
    </source>
</reference>
<organism evidence="2">
    <name type="scientific">Bathycoccus sp. RCC716 virus 1</name>
    <dbReference type="NCBI Taxonomy" id="2530038"/>
    <lineage>
        <taxon>Viruses</taxon>
        <taxon>Varidnaviria</taxon>
        <taxon>Bamfordvirae</taxon>
        <taxon>Nucleocytoviricota</taxon>
        <taxon>Megaviricetes</taxon>
        <taxon>Algavirales</taxon>
        <taxon>Phycodnaviridae</taxon>
        <taxon>Prasinovirus</taxon>
    </lineage>
</organism>
<dbReference type="EMBL" id="MK522035">
    <property type="protein sequence ID" value="QOR60294.1"/>
    <property type="molecule type" value="Genomic_DNA"/>
</dbReference>
<name>A0A7S6NY35_9PHYC</name>
<sequence>MENQIIDVDFDDGFTSIARILKDDSSEYEVALLEYYGGGEWNFDIEEPMSIKKESVSGFYDTMKLECTGLYEKLMNGMYAEKDESDFEYDLLDTSDEDESDSDVSLDDEDYL</sequence>
<proteinExistence type="predicted"/>
<evidence type="ECO:0000313" key="2">
    <source>
        <dbReference type="EMBL" id="QOR60294.1"/>
    </source>
</evidence>
<evidence type="ECO:0008006" key="3">
    <source>
        <dbReference type="Google" id="ProtNLM"/>
    </source>
</evidence>
<protein>
    <recommendedName>
        <fullName evidence="3">DUF1292 domain-containing protein</fullName>
    </recommendedName>
</protein>
<accession>A0A7S6NY35</accession>
<evidence type="ECO:0000256" key="1">
    <source>
        <dbReference type="SAM" id="MobiDB-lite"/>
    </source>
</evidence>
<feature type="region of interest" description="Disordered" evidence="1">
    <location>
        <begin position="88"/>
        <end position="112"/>
    </location>
</feature>